<dbReference type="GO" id="GO:0003774">
    <property type="term" value="F:cytoskeletal motor activity"/>
    <property type="evidence" value="ECO:0007669"/>
    <property type="project" value="InterPro"/>
</dbReference>
<feature type="compositionally biased region" description="Basic and acidic residues" evidence="1">
    <location>
        <begin position="344"/>
        <end position="355"/>
    </location>
</feature>
<dbReference type="EMBL" id="CAJNOR010003059">
    <property type="protein sequence ID" value="CAF1372705.1"/>
    <property type="molecule type" value="Genomic_DNA"/>
</dbReference>
<evidence type="ECO:0000313" key="4">
    <source>
        <dbReference type="Proteomes" id="UP000663828"/>
    </source>
</evidence>
<evidence type="ECO:0000313" key="3">
    <source>
        <dbReference type="EMBL" id="CAF1372705.1"/>
    </source>
</evidence>
<feature type="compositionally biased region" description="Polar residues" evidence="1">
    <location>
        <begin position="399"/>
        <end position="416"/>
    </location>
</feature>
<feature type="region of interest" description="Disordered" evidence="1">
    <location>
        <begin position="390"/>
        <end position="416"/>
    </location>
</feature>
<dbReference type="InterPro" id="IPR010926">
    <property type="entry name" value="Myosin_TH1"/>
</dbReference>
<organism evidence="3 4">
    <name type="scientific">Adineta ricciae</name>
    <name type="common">Rotifer</name>
    <dbReference type="NCBI Taxonomy" id="249248"/>
    <lineage>
        <taxon>Eukaryota</taxon>
        <taxon>Metazoa</taxon>
        <taxon>Spiralia</taxon>
        <taxon>Gnathifera</taxon>
        <taxon>Rotifera</taxon>
        <taxon>Eurotatoria</taxon>
        <taxon>Bdelloidea</taxon>
        <taxon>Adinetida</taxon>
        <taxon>Adinetidae</taxon>
        <taxon>Adineta</taxon>
    </lineage>
</organism>
<evidence type="ECO:0000259" key="2">
    <source>
        <dbReference type="PROSITE" id="PS51757"/>
    </source>
</evidence>
<gene>
    <name evidence="3" type="ORF">XAT740_LOCUS32629</name>
</gene>
<accession>A0A815ITN2</accession>
<reference evidence="3" key="1">
    <citation type="submission" date="2021-02" db="EMBL/GenBank/DDBJ databases">
        <authorList>
            <person name="Nowell W R."/>
        </authorList>
    </citation>
    <scope>NUCLEOTIDE SEQUENCE</scope>
</reference>
<sequence>MEADCKPNADGDFKTIRNMWSFKAQEQNKLSGLPAKPSRAWCRQEKKETSSSKANVPIVKITNDMAREEPPDYVISPSEPELPSIDDDFLLSIPLPPPPIMFRHHAQMVATLKGSIKKMTPEEKKNVLTKIRKITGLHRWNITRHVFCSGLALNLNRRSSDSIIPLLIRTHRAKHLSRTDSSESICSEKPFEKLVDYLSYDREEKETRSKQAKQIKRSNSDAVDCMQRNRLDEMITQYTLILKHLKNYDLFISQHPATSSDQAVQRGNSLDNELSSPLDATKDELFKKTMPSHRQTQSLSRDFGRTFANFVMNDLRYNQTAKSIAEERKCSEFSHVLCQTEDIHPSGELEERSADLNEVTQSPELVETNPVSNDEEANQVLNELDKVLEYQSPSPPTIDDSSVVAQPPTSRSTAQTDKPLMQYLFEGKKTAYHPDHLTMKSVRLPDQMLPVFDVAKKKCFFDTEKPLYTTIVQKIQRRSSSLHLRIFCVTTERIYYITKKNPYPKEVLLFRQILGITCSPYKDGFVCIHSKESHGDRGDWLMLTDYPCELVTRIFMAIGRKSNADHFLKFQTNFTYCRRFSGEAASSDCPVEIRLAPVFSLKRTNFDILIINTP</sequence>
<dbReference type="GO" id="GO:0016459">
    <property type="term" value="C:myosin complex"/>
    <property type="evidence" value="ECO:0007669"/>
    <property type="project" value="InterPro"/>
</dbReference>
<dbReference type="Proteomes" id="UP000663828">
    <property type="component" value="Unassembled WGS sequence"/>
</dbReference>
<feature type="domain" description="TH1" evidence="2">
    <location>
        <begin position="421"/>
        <end position="614"/>
    </location>
</feature>
<dbReference type="PROSITE" id="PS51757">
    <property type="entry name" value="TH1"/>
    <property type="match status" value="1"/>
</dbReference>
<protein>
    <recommendedName>
        <fullName evidence="2">TH1 domain-containing protein</fullName>
    </recommendedName>
</protein>
<feature type="region of interest" description="Disordered" evidence="1">
    <location>
        <begin position="344"/>
        <end position="375"/>
    </location>
</feature>
<evidence type="ECO:0000256" key="1">
    <source>
        <dbReference type="SAM" id="MobiDB-lite"/>
    </source>
</evidence>
<name>A0A815ITN2_ADIRI</name>
<feature type="region of interest" description="Disordered" evidence="1">
    <location>
        <begin position="28"/>
        <end position="53"/>
    </location>
</feature>
<dbReference type="Pfam" id="PF06017">
    <property type="entry name" value="Myosin_TH1"/>
    <property type="match status" value="1"/>
</dbReference>
<comment type="caution">
    <text evidence="3">The sequence shown here is derived from an EMBL/GenBank/DDBJ whole genome shotgun (WGS) entry which is preliminary data.</text>
</comment>
<dbReference type="AlphaFoldDB" id="A0A815ITN2"/>
<proteinExistence type="predicted"/>
<keyword evidence="4" id="KW-1185">Reference proteome</keyword>